<evidence type="ECO:0008006" key="3">
    <source>
        <dbReference type="Google" id="ProtNLM"/>
    </source>
</evidence>
<accession>A0A1H9UC57</accession>
<gene>
    <name evidence="1" type="ORF">SAMN04487944_1176</name>
</gene>
<evidence type="ECO:0000313" key="1">
    <source>
        <dbReference type="EMBL" id="SES06939.1"/>
    </source>
</evidence>
<reference evidence="1 2" key="1">
    <citation type="submission" date="2016-10" db="EMBL/GenBank/DDBJ databases">
        <authorList>
            <person name="de Groot N.N."/>
        </authorList>
    </citation>
    <scope>NUCLEOTIDE SEQUENCE [LARGE SCALE GENOMIC DNA]</scope>
    <source>
        <strain evidence="1 2">CGMCC 1.7727</strain>
    </source>
</reference>
<sequence>MSYDLLKEKWDLVIKFANQYGIQNIRVIDVSKIQVQATSDLDLLVDVKKERSLLF</sequence>
<dbReference type="RefSeq" id="WP_175480487.1">
    <property type="nucleotide sequence ID" value="NZ_FOGL01000017.1"/>
</dbReference>
<dbReference type="Proteomes" id="UP000199687">
    <property type="component" value="Unassembled WGS sequence"/>
</dbReference>
<dbReference type="EMBL" id="FOGL01000017">
    <property type="protein sequence ID" value="SES06939.1"/>
    <property type="molecule type" value="Genomic_DNA"/>
</dbReference>
<dbReference type="AlphaFoldDB" id="A0A1H9UC57"/>
<evidence type="ECO:0000313" key="2">
    <source>
        <dbReference type="Proteomes" id="UP000199687"/>
    </source>
</evidence>
<name>A0A1H9UC57_9BACI</name>
<proteinExistence type="predicted"/>
<organism evidence="1 2">
    <name type="scientific">Gracilibacillus ureilyticus</name>
    <dbReference type="NCBI Taxonomy" id="531814"/>
    <lineage>
        <taxon>Bacteria</taxon>
        <taxon>Bacillati</taxon>
        <taxon>Bacillota</taxon>
        <taxon>Bacilli</taxon>
        <taxon>Bacillales</taxon>
        <taxon>Bacillaceae</taxon>
        <taxon>Gracilibacillus</taxon>
    </lineage>
</organism>
<dbReference type="STRING" id="531814.SAMN04487944_1176"/>
<protein>
    <recommendedName>
        <fullName evidence="3">Nucleotidyltransferase domain-containing protein</fullName>
    </recommendedName>
</protein>
<keyword evidence="2" id="KW-1185">Reference proteome</keyword>